<dbReference type="Proteomes" id="UP001396898">
    <property type="component" value="Unassembled WGS sequence"/>
</dbReference>
<protein>
    <submittedName>
        <fullName evidence="1">Uncharacterized protein</fullName>
    </submittedName>
</protein>
<name>A0ABR1SG29_9PEZI</name>
<organism evidence="1 2">
    <name type="scientific">Apiospora marii</name>
    <dbReference type="NCBI Taxonomy" id="335849"/>
    <lineage>
        <taxon>Eukaryota</taxon>
        <taxon>Fungi</taxon>
        <taxon>Dikarya</taxon>
        <taxon>Ascomycota</taxon>
        <taxon>Pezizomycotina</taxon>
        <taxon>Sordariomycetes</taxon>
        <taxon>Xylariomycetidae</taxon>
        <taxon>Amphisphaeriales</taxon>
        <taxon>Apiosporaceae</taxon>
        <taxon>Apiospora</taxon>
    </lineage>
</organism>
<evidence type="ECO:0000313" key="1">
    <source>
        <dbReference type="EMBL" id="KAK8033281.1"/>
    </source>
</evidence>
<dbReference type="EMBL" id="JAQQWI010000006">
    <property type="protein sequence ID" value="KAK8033281.1"/>
    <property type="molecule type" value="Genomic_DNA"/>
</dbReference>
<gene>
    <name evidence="1" type="ORF">PG991_002679</name>
</gene>
<comment type="caution">
    <text evidence="1">The sequence shown here is derived from an EMBL/GenBank/DDBJ whole genome shotgun (WGS) entry which is preliminary data.</text>
</comment>
<keyword evidence="2" id="KW-1185">Reference proteome</keyword>
<proteinExistence type="predicted"/>
<reference evidence="1 2" key="1">
    <citation type="submission" date="2023-01" db="EMBL/GenBank/DDBJ databases">
        <title>Analysis of 21 Apiospora genomes using comparative genomics revels a genus with tremendous synthesis potential of carbohydrate active enzymes and secondary metabolites.</title>
        <authorList>
            <person name="Sorensen T."/>
        </authorList>
    </citation>
    <scope>NUCLEOTIDE SEQUENCE [LARGE SCALE GENOMIC DNA]</scope>
    <source>
        <strain evidence="1 2">CBS 20057</strain>
    </source>
</reference>
<sequence>MTVVFAVHRTIPDFQKETDTTNGTEVEAFATLGWLERPPLMWLTGLRFMTPIRVRSSIAVLVTPADTLLATGRARR</sequence>
<accession>A0ABR1SG29</accession>
<evidence type="ECO:0000313" key="2">
    <source>
        <dbReference type="Proteomes" id="UP001396898"/>
    </source>
</evidence>